<keyword evidence="6 9" id="KW-0249">Electron transport</keyword>
<evidence type="ECO:0000256" key="1">
    <source>
        <dbReference type="ARBA" id="ARBA00004127"/>
    </source>
</evidence>
<dbReference type="Proteomes" id="UP000199675">
    <property type="component" value="Unassembled WGS sequence"/>
</dbReference>
<dbReference type="STRING" id="488533.SAMN04487960_10343"/>
<dbReference type="HAMAP" id="MF_00478">
    <property type="entry name" value="RsxE_RnfE"/>
    <property type="match status" value="1"/>
</dbReference>
<dbReference type="Pfam" id="PF02508">
    <property type="entry name" value="Rnf-Nqr"/>
    <property type="match status" value="1"/>
</dbReference>
<accession>A0A1H2U9E8</accession>
<feature type="transmembrane region" description="Helical" evidence="9">
    <location>
        <begin position="71"/>
        <end position="90"/>
    </location>
</feature>
<dbReference type="AlphaFoldDB" id="A0A1H2U9E8"/>
<proteinExistence type="inferred from homology"/>
<reference evidence="10 11" key="1">
    <citation type="submission" date="2016-10" db="EMBL/GenBank/DDBJ databases">
        <authorList>
            <person name="de Groot N.N."/>
        </authorList>
    </citation>
    <scope>NUCLEOTIDE SEQUENCE [LARGE SCALE GENOMIC DNA]</scope>
    <source>
        <strain evidence="10 11">CGMCC 1.7059</strain>
    </source>
</reference>
<dbReference type="EMBL" id="FNNE01000003">
    <property type="protein sequence ID" value="SDW52822.1"/>
    <property type="molecule type" value="Genomic_DNA"/>
</dbReference>
<dbReference type="GO" id="GO:0005886">
    <property type="term" value="C:plasma membrane"/>
    <property type="evidence" value="ECO:0007669"/>
    <property type="project" value="UniProtKB-SubCell"/>
</dbReference>
<feature type="transmembrane region" description="Helical" evidence="9">
    <location>
        <begin position="96"/>
        <end position="117"/>
    </location>
</feature>
<dbReference type="EC" id="7.-.-.-" evidence="9"/>
<comment type="similarity">
    <text evidence="9">Belongs to the NqrDE/RnfAE family.</text>
</comment>
<dbReference type="GO" id="GO:0012505">
    <property type="term" value="C:endomembrane system"/>
    <property type="evidence" value="ECO:0007669"/>
    <property type="project" value="UniProtKB-SubCell"/>
</dbReference>
<feature type="transmembrane region" description="Helical" evidence="9">
    <location>
        <begin position="129"/>
        <end position="150"/>
    </location>
</feature>
<evidence type="ECO:0000256" key="9">
    <source>
        <dbReference type="HAMAP-Rule" id="MF_00478"/>
    </source>
</evidence>
<feature type="transmembrane region" description="Helical" evidence="9">
    <location>
        <begin position="185"/>
        <end position="204"/>
    </location>
</feature>
<keyword evidence="9" id="KW-1003">Cell membrane</keyword>
<comment type="subcellular location">
    <subcellularLocation>
        <location evidence="9">Cell inner membrane</location>
        <topology evidence="9">Multi-pass membrane protein</topology>
    </subcellularLocation>
    <subcellularLocation>
        <location evidence="1">Endomembrane system</location>
        <topology evidence="1">Multi-pass membrane protein</topology>
    </subcellularLocation>
</comment>
<evidence type="ECO:0000256" key="8">
    <source>
        <dbReference type="ARBA" id="ARBA00023136"/>
    </source>
</evidence>
<evidence type="ECO:0000313" key="11">
    <source>
        <dbReference type="Proteomes" id="UP000199675"/>
    </source>
</evidence>
<organism evidence="10 11">
    <name type="scientific">Marinobacter mobilis</name>
    <dbReference type="NCBI Taxonomy" id="488533"/>
    <lineage>
        <taxon>Bacteria</taxon>
        <taxon>Pseudomonadati</taxon>
        <taxon>Pseudomonadota</taxon>
        <taxon>Gammaproteobacteria</taxon>
        <taxon>Pseudomonadales</taxon>
        <taxon>Marinobacteraceae</taxon>
        <taxon>Marinobacter</taxon>
    </lineage>
</organism>
<dbReference type="InterPro" id="IPR003667">
    <property type="entry name" value="NqrDE/RnfAE"/>
</dbReference>
<keyword evidence="2 9" id="KW-0813">Transport</keyword>
<evidence type="ECO:0000256" key="4">
    <source>
        <dbReference type="ARBA" id="ARBA00022692"/>
    </source>
</evidence>
<dbReference type="PANTHER" id="PTHR30586">
    <property type="entry name" value="ELECTRON TRANSPORT COMPLEX PROTEIN RNFE"/>
    <property type="match status" value="1"/>
</dbReference>
<protein>
    <recommendedName>
        <fullName evidence="9">Ion-translocating oxidoreductase complex subunit E</fullName>
        <ecNumber evidence="9">7.-.-.-</ecNumber>
    </recommendedName>
    <alternativeName>
        <fullName evidence="9">Rnf electron transport complex subunit E</fullName>
    </alternativeName>
</protein>
<dbReference type="NCBIfam" id="TIGR01948">
    <property type="entry name" value="rnfE"/>
    <property type="match status" value="1"/>
</dbReference>
<evidence type="ECO:0000256" key="6">
    <source>
        <dbReference type="ARBA" id="ARBA00022982"/>
    </source>
</evidence>
<keyword evidence="4 9" id="KW-0812">Transmembrane</keyword>
<dbReference type="RefSeq" id="WP_091811887.1">
    <property type="nucleotide sequence ID" value="NZ_FNNE01000003.1"/>
</dbReference>
<dbReference type="PANTHER" id="PTHR30586:SF0">
    <property type="entry name" value="ION-TRANSLOCATING OXIDOREDUCTASE COMPLEX SUBUNIT E"/>
    <property type="match status" value="1"/>
</dbReference>
<keyword evidence="3 9" id="KW-0997">Cell inner membrane</keyword>
<evidence type="ECO:0000256" key="2">
    <source>
        <dbReference type="ARBA" id="ARBA00022448"/>
    </source>
</evidence>
<evidence type="ECO:0000256" key="3">
    <source>
        <dbReference type="ARBA" id="ARBA00022519"/>
    </source>
</evidence>
<keyword evidence="8 9" id="KW-0472">Membrane</keyword>
<dbReference type="GO" id="GO:0022900">
    <property type="term" value="P:electron transport chain"/>
    <property type="evidence" value="ECO:0007669"/>
    <property type="project" value="UniProtKB-UniRule"/>
</dbReference>
<feature type="transmembrane region" description="Helical" evidence="9">
    <location>
        <begin position="20"/>
        <end position="51"/>
    </location>
</feature>
<comment type="function">
    <text evidence="9">Part of a membrane-bound complex that couples electron transfer with translocation of ions across the membrane.</text>
</comment>
<evidence type="ECO:0000313" key="10">
    <source>
        <dbReference type="EMBL" id="SDW52822.1"/>
    </source>
</evidence>
<dbReference type="OrthoDB" id="9782945at2"/>
<evidence type="ECO:0000256" key="5">
    <source>
        <dbReference type="ARBA" id="ARBA00022967"/>
    </source>
</evidence>
<gene>
    <name evidence="9" type="primary">rnfE</name>
    <name evidence="10" type="ORF">SAMN04487960_10343</name>
</gene>
<keyword evidence="5 9" id="KW-1278">Translocase</keyword>
<evidence type="ECO:0000256" key="7">
    <source>
        <dbReference type="ARBA" id="ARBA00022989"/>
    </source>
</evidence>
<dbReference type="PIRSF" id="PIRSF006102">
    <property type="entry name" value="NQR_DE"/>
    <property type="match status" value="1"/>
</dbReference>
<sequence length="238" mass="25370">MANKTPLEIIKDGLWLNNPALVQVLGLCPLLAVTSTVVNALGLGLATLLVLMGSNLAVSLIRNFVSDSVRLPAFVMIIASFVTCAELLMQAFTYELYQILGIFIPLIVTNCAILGRADAFACKNPPHLALLDGAMMGLGFLVVLAVLGGFRELVGQGTLFTDMQLLLGPGAADWAIRPLENYPDVLFMILPPGAFIGLGLLIAIKNGIDNRISQRQVSEVKEPAITGSKRVRVTGQVS</sequence>
<comment type="subunit">
    <text evidence="9">The complex is composed of six subunits: RnfA, RnfB, RnfC, RnfD, RnfE and RnfG.</text>
</comment>
<keyword evidence="11" id="KW-1185">Reference proteome</keyword>
<dbReference type="InterPro" id="IPR010968">
    <property type="entry name" value="RnfE"/>
</dbReference>
<keyword evidence="7 9" id="KW-1133">Transmembrane helix</keyword>
<name>A0A1H2U9E8_9GAMM</name>
<dbReference type="NCBIfam" id="NF009070">
    <property type="entry name" value="PRK12405.1"/>
    <property type="match status" value="1"/>
</dbReference>